<dbReference type="EMBL" id="SBKP01000010">
    <property type="protein sequence ID" value="RXR28245.1"/>
    <property type="molecule type" value="Genomic_DNA"/>
</dbReference>
<comment type="caution">
    <text evidence="1">The sequence shown here is derived from an EMBL/GenBank/DDBJ whole genome shotgun (WGS) entry which is preliminary data.</text>
</comment>
<dbReference type="RefSeq" id="WP_129404606.1">
    <property type="nucleotide sequence ID" value="NZ_SBKP01000010.1"/>
</dbReference>
<gene>
    <name evidence="1" type="ORF">EQG66_10850</name>
</gene>
<sequence length="375" mass="41318">MRILFLLIGEAHQALHALPIAAEMQAIAPEVELEVAVSGNAHGWAMDLVQDAYPAFAPHAKKLAIPAISAAQKFFTGTDDPPRLVSLLRHINYLRKFDAIVAPERTTTIIRHLLPTRTKLIFTPHGAGDKAIMLDPRDRFFDFVLVAGEKSEKRLLEAGTITPGRYAVNGYVKLDFMAKLAASRPPLFDNDRPTVLYAPHFRPDQSSWPVMGTQIIEAFAAQDRFNLVVAPHIRLFHRASKAAKAKIESLAVPGKIIVDVGSNRLVDMSYTGGADIYLGDVSSQVYEFLATPRPCVFLNAHNVRWQGDPNYLFWNLGAVATNVGQAMEAIAQAKAEHLRYRAIQEQTLALSVGENPLGASRRGAEAILRFLRAQA</sequence>
<evidence type="ECO:0000313" key="2">
    <source>
        <dbReference type="Proteomes" id="UP000290958"/>
    </source>
</evidence>
<protein>
    <recommendedName>
        <fullName evidence="3">Glycosyl transferase</fullName>
    </recommendedName>
</protein>
<reference evidence="2" key="1">
    <citation type="submission" date="2019-01" db="EMBL/GenBank/DDBJ databases">
        <title>Cytophagaceae bacterium strain CAR-16.</title>
        <authorList>
            <person name="Chen W.-M."/>
        </authorList>
    </citation>
    <scope>NUCLEOTIDE SEQUENCE [LARGE SCALE GENOMIC DNA]</scope>
    <source>
        <strain evidence="2">CHR27</strain>
    </source>
</reference>
<organism evidence="1 2">
    <name type="scientific">Sphingobium fluviale</name>
    <dbReference type="NCBI Taxonomy" id="2506423"/>
    <lineage>
        <taxon>Bacteria</taxon>
        <taxon>Pseudomonadati</taxon>
        <taxon>Pseudomonadota</taxon>
        <taxon>Alphaproteobacteria</taxon>
        <taxon>Sphingomonadales</taxon>
        <taxon>Sphingomonadaceae</taxon>
        <taxon>Sphingobium</taxon>
    </lineage>
</organism>
<name>A0A4Q1KG38_9SPHN</name>
<dbReference type="Proteomes" id="UP000290958">
    <property type="component" value="Unassembled WGS sequence"/>
</dbReference>
<proteinExistence type="predicted"/>
<keyword evidence="2" id="KW-1185">Reference proteome</keyword>
<accession>A0A4Q1KG38</accession>
<evidence type="ECO:0000313" key="1">
    <source>
        <dbReference type="EMBL" id="RXR28245.1"/>
    </source>
</evidence>
<dbReference type="InterPro" id="IPR043148">
    <property type="entry name" value="TagF_C"/>
</dbReference>
<dbReference type="OrthoDB" id="8437129at2"/>
<dbReference type="Gene3D" id="3.40.50.12580">
    <property type="match status" value="1"/>
</dbReference>
<evidence type="ECO:0008006" key="3">
    <source>
        <dbReference type="Google" id="ProtNLM"/>
    </source>
</evidence>
<dbReference type="SUPFAM" id="SSF53756">
    <property type="entry name" value="UDP-Glycosyltransferase/glycogen phosphorylase"/>
    <property type="match status" value="1"/>
</dbReference>
<dbReference type="AlphaFoldDB" id="A0A4Q1KG38"/>